<accession>A0A4C1U0Y5</accession>
<evidence type="ECO:0000313" key="2">
    <source>
        <dbReference type="Proteomes" id="UP000299102"/>
    </source>
</evidence>
<comment type="caution">
    <text evidence="1">The sequence shown here is derived from an EMBL/GenBank/DDBJ whole genome shotgun (WGS) entry which is preliminary data.</text>
</comment>
<sequence length="118" mass="13948">MENNPDRFSVIARSRKQVARPHASRAWCDPPISARRSPSSRHFAPINAQRNAYKPYMYLVQPYKRLIRKINLAVPGWLARVVRINFLRYNSRILEHRRQAPIYCSCVANRWPAEGYLR</sequence>
<dbReference type="Proteomes" id="UP000299102">
    <property type="component" value="Unassembled WGS sequence"/>
</dbReference>
<proteinExistence type="predicted"/>
<evidence type="ECO:0000313" key="1">
    <source>
        <dbReference type="EMBL" id="GBP19714.1"/>
    </source>
</evidence>
<gene>
    <name evidence="1" type="ORF">EVAR_8874_1</name>
</gene>
<protein>
    <submittedName>
        <fullName evidence="1">Uncharacterized protein</fullName>
    </submittedName>
</protein>
<dbReference type="EMBL" id="BGZK01000111">
    <property type="protein sequence ID" value="GBP19714.1"/>
    <property type="molecule type" value="Genomic_DNA"/>
</dbReference>
<keyword evidence="2" id="KW-1185">Reference proteome</keyword>
<dbReference type="AlphaFoldDB" id="A0A4C1U0Y5"/>
<reference evidence="1 2" key="1">
    <citation type="journal article" date="2019" name="Commun. Biol.">
        <title>The bagworm genome reveals a unique fibroin gene that provides high tensile strength.</title>
        <authorList>
            <person name="Kono N."/>
            <person name="Nakamura H."/>
            <person name="Ohtoshi R."/>
            <person name="Tomita M."/>
            <person name="Numata K."/>
            <person name="Arakawa K."/>
        </authorList>
    </citation>
    <scope>NUCLEOTIDE SEQUENCE [LARGE SCALE GENOMIC DNA]</scope>
</reference>
<organism evidence="1 2">
    <name type="scientific">Eumeta variegata</name>
    <name type="common">Bagworm moth</name>
    <name type="synonym">Eumeta japonica</name>
    <dbReference type="NCBI Taxonomy" id="151549"/>
    <lineage>
        <taxon>Eukaryota</taxon>
        <taxon>Metazoa</taxon>
        <taxon>Ecdysozoa</taxon>
        <taxon>Arthropoda</taxon>
        <taxon>Hexapoda</taxon>
        <taxon>Insecta</taxon>
        <taxon>Pterygota</taxon>
        <taxon>Neoptera</taxon>
        <taxon>Endopterygota</taxon>
        <taxon>Lepidoptera</taxon>
        <taxon>Glossata</taxon>
        <taxon>Ditrysia</taxon>
        <taxon>Tineoidea</taxon>
        <taxon>Psychidae</taxon>
        <taxon>Oiketicinae</taxon>
        <taxon>Eumeta</taxon>
    </lineage>
</organism>
<name>A0A4C1U0Y5_EUMVA</name>